<sequence length="708" mass="80100">MTHLAYNVTHTDPAIENPLPHNDTLVLFDRELVPGTDPAALSRFGEDRWHLNEAVFEADAQAISINFAMVPAPLRLTMKHLIWQMINTDCPVPMNRATVSRYSIRTIKTAWSRLLAFTIWLHEHHITELRQVTAELLDDYLIEIAGADMPVRWKFRQITDIRRLWSYRSTVPEAMRLPPPMPWGGDRAAELFGKSVSDRHNLTPRITENTMQSLLLWSLRFVEDLSEDILAAHAERMFLRGRDLRPRRDAGLVRSPRGQVDRLAAEYVDRLRGTGGMLPGRKEPDGTIGLHWTHLGRIFECAYQGLRRRKGLAKFLLESGIPIADDAYLEAPITARLDGRLWRDRTLTYTESLVLARHLSTACSVIIAYLSGARVGEVLNLRRGCIDYDSATGLWLMSGLYFKNAVGDDGNKIPAGALRRDPWVVVEPVARAVAVLERMHDHEVLFPTQFDHQRYSVITRVGQARTSVQAAVDLTAFIDWVNAYSLERGISGVPDDPHGSISMSRFRRTLAWFLRRRPRGVVAGALQYSHVETRIFQGYAGDLASGFPDDYAFEDFLARIDELAEDHRALQTGERVSGPAADNYRLRISAAHKQFAGHVLTTGKHARDLLGNPLLQIFHGKGMTCVFDATKAACQLRGSADDPLTTPDISDCRPRCPNIARTDRDITEIRTRRDELAEIISDPLAPPIRHQREQNELDRLDTILENHR</sequence>
<dbReference type="GO" id="GO:0003677">
    <property type="term" value="F:DNA binding"/>
    <property type="evidence" value="ECO:0007669"/>
    <property type="project" value="InterPro"/>
</dbReference>
<name>A0A291RQ24_9NOCA</name>
<evidence type="ECO:0000256" key="1">
    <source>
        <dbReference type="ARBA" id="ARBA00023172"/>
    </source>
</evidence>
<dbReference type="Gene3D" id="1.10.443.10">
    <property type="entry name" value="Intergrase catalytic core"/>
    <property type="match status" value="1"/>
</dbReference>
<dbReference type="EMBL" id="CP023778">
    <property type="protein sequence ID" value="ATL69437.1"/>
    <property type="molecule type" value="Genomic_DNA"/>
</dbReference>
<dbReference type="Proteomes" id="UP000221961">
    <property type="component" value="Chromosome"/>
</dbReference>
<dbReference type="GeneID" id="88363389"/>
<dbReference type="KEGG" id="ntp:CRH09_39785"/>
<dbReference type="GO" id="GO:0015074">
    <property type="term" value="P:DNA integration"/>
    <property type="evidence" value="ECO:0007669"/>
    <property type="project" value="InterPro"/>
</dbReference>
<reference evidence="2 4" key="1">
    <citation type="submission" date="2017-10" db="EMBL/GenBank/DDBJ databases">
        <title>Comparative genomics between pathogenic Norcardia.</title>
        <authorList>
            <person name="Zeng L."/>
        </authorList>
    </citation>
    <scope>NUCLEOTIDE SEQUENCE [LARGE SCALE GENOMIC DNA]</scope>
    <source>
        <strain evidence="2 4">NC_YFY_NT001</strain>
        <plasmid evidence="4">p_nc_yfy_nt001</plasmid>
        <plasmid evidence="3">p_NC_YFY_NT001</plasmid>
    </source>
</reference>
<keyword evidence="3" id="KW-0614">Plasmid</keyword>
<geneLocation type="plasmid" evidence="4">
    <name>p_nc_yfy_nt001</name>
</geneLocation>
<dbReference type="RefSeq" id="WP_098696470.1">
    <property type="nucleotide sequence ID" value="NZ_CP023778.1"/>
</dbReference>
<dbReference type="KEGG" id="ntp:CRH09_27905"/>
<dbReference type="GO" id="GO:0006310">
    <property type="term" value="P:DNA recombination"/>
    <property type="evidence" value="ECO:0007669"/>
    <property type="project" value="UniProtKB-KW"/>
</dbReference>
<evidence type="ECO:0000313" key="2">
    <source>
        <dbReference type="EMBL" id="ATL69437.1"/>
    </source>
</evidence>
<geneLocation type="plasmid" evidence="3">
    <name>p_NC_YFY_NT001</name>
</geneLocation>
<organism evidence="2 4">
    <name type="scientific">Nocardia terpenica</name>
    <dbReference type="NCBI Taxonomy" id="455432"/>
    <lineage>
        <taxon>Bacteria</taxon>
        <taxon>Bacillati</taxon>
        <taxon>Actinomycetota</taxon>
        <taxon>Actinomycetes</taxon>
        <taxon>Mycobacteriales</taxon>
        <taxon>Nocardiaceae</taxon>
        <taxon>Nocardia</taxon>
    </lineage>
</organism>
<dbReference type="InterPro" id="IPR013762">
    <property type="entry name" value="Integrase-like_cat_sf"/>
</dbReference>
<gene>
    <name evidence="2" type="ORF">CRH09_27905</name>
    <name evidence="3" type="ORF">CRH09_39785</name>
</gene>
<dbReference type="AlphaFoldDB" id="A0A291RQ24"/>
<dbReference type="SUPFAM" id="SSF56349">
    <property type="entry name" value="DNA breaking-rejoining enzymes"/>
    <property type="match status" value="1"/>
</dbReference>
<evidence type="ECO:0000313" key="3">
    <source>
        <dbReference type="EMBL" id="ATL72515.1"/>
    </source>
</evidence>
<protein>
    <recommendedName>
        <fullName evidence="5">Integrase</fullName>
    </recommendedName>
</protein>
<keyword evidence="1" id="KW-0233">DNA recombination</keyword>
<evidence type="ECO:0008006" key="5">
    <source>
        <dbReference type="Google" id="ProtNLM"/>
    </source>
</evidence>
<dbReference type="Proteomes" id="UP000221961">
    <property type="component" value="Plasmid p_NC_YFY_NT001"/>
</dbReference>
<proteinExistence type="predicted"/>
<accession>A0A291RQ24</accession>
<evidence type="ECO:0000313" key="4">
    <source>
        <dbReference type="Proteomes" id="UP000221961"/>
    </source>
</evidence>
<dbReference type="InterPro" id="IPR011010">
    <property type="entry name" value="DNA_brk_join_enz"/>
</dbReference>
<dbReference type="EMBL" id="CP023779">
    <property type="protein sequence ID" value="ATL72515.1"/>
    <property type="molecule type" value="Genomic_DNA"/>
</dbReference>